<dbReference type="Proteomes" id="UP000189701">
    <property type="component" value="Unplaced"/>
</dbReference>
<dbReference type="GO" id="GO:0033926">
    <property type="term" value="F:endo-alpha-N-acetylgalactosaminidase activity"/>
    <property type="evidence" value="ECO:0007669"/>
    <property type="project" value="UniProtKB-UniRule"/>
</dbReference>
<dbReference type="InterPro" id="IPR024746">
    <property type="entry name" value="Glyco_hydro_100"/>
</dbReference>
<protein>
    <recommendedName>
        <fullName evidence="4">Alkaline/neutral invertase</fullName>
        <ecNumber evidence="4">3.2.1.26</ecNumber>
    </recommendedName>
</protein>
<dbReference type="GO" id="GO:0005987">
    <property type="term" value="P:sucrose catabolic process"/>
    <property type="evidence" value="ECO:0007669"/>
    <property type="project" value="TreeGrafter"/>
</dbReference>
<dbReference type="AlphaFoldDB" id="A0A1U7YL09"/>
<evidence type="ECO:0000256" key="1">
    <source>
        <dbReference type="ARBA" id="ARBA00022801"/>
    </source>
</evidence>
<evidence type="ECO:0000313" key="5">
    <source>
        <dbReference type="Proteomes" id="UP000189701"/>
    </source>
</evidence>
<dbReference type="PANTHER" id="PTHR31916:SF37">
    <property type="entry name" value="ALKALINE_NEUTRAL INVERTASE"/>
    <property type="match status" value="1"/>
</dbReference>
<dbReference type="PANTHER" id="PTHR31916">
    <property type="match status" value="1"/>
</dbReference>
<dbReference type="EC" id="3.2.1.26" evidence="4"/>
<dbReference type="GO" id="GO:0004575">
    <property type="term" value="F:sucrose alpha-glucosidase activity"/>
    <property type="evidence" value="ECO:0007669"/>
    <property type="project" value="TreeGrafter"/>
</dbReference>
<dbReference type="STRING" id="4096.A0A1U7YL09"/>
<evidence type="ECO:0000256" key="4">
    <source>
        <dbReference type="RuleBase" id="RU367047"/>
    </source>
</evidence>
<keyword evidence="3 4" id="KW-0326">Glycosidase</keyword>
<comment type="function">
    <text evidence="4">Invertase that cleaves sucrose into glucose and fructose.</text>
</comment>
<proteinExistence type="inferred from homology"/>
<comment type="catalytic activity">
    <reaction evidence="4">
        <text>Hydrolysis of terminal non-reducing beta-D-fructofuranoside residues in beta-D-fructofuranosides.</text>
        <dbReference type="EC" id="3.2.1.26"/>
    </reaction>
</comment>
<gene>
    <name evidence="6" type="primary">LOC104249133</name>
</gene>
<reference evidence="6" key="2">
    <citation type="submission" date="2025-08" db="UniProtKB">
        <authorList>
            <consortium name="RefSeq"/>
        </authorList>
    </citation>
    <scope>IDENTIFICATION</scope>
    <source>
        <tissue evidence="6">Leaf</tissue>
    </source>
</reference>
<evidence type="ECO:0000256" key="3">
    <source>
        <dbReference type="ARBA" id="ARBA00023295"/>
    </source>
</evidence>
<dbReference type="Pfam" id="PF12899">
    <property type="entry name" value="Glyco_hydro_100"/>
    <property type="match status" value="1"/>
</dbReference>
<evidence type="ECO:0000313" key="6">
    <source>
        <dbReference type="RefSeq" id="XP_009803808.1"/>
    </source>
</evidence>
<keyword evidence="2 4" id="KW-0119">Carbohydrate metabolism</keyword>
<evidence type="ECO:0000256" key="2">
    <source>
        <dbReference type="ARBA" id="ARBA00023277"/>
    </source>
</evidence>
<reference evidence="5" key="1">
    <citation type="journal article" date="2013" name="Genome Biol.">
        <title>Reference genomes and transcriptomes of Nicotiana sylvestris and Nicotiana tomentosiformis.</title>
        <authorList>
            <person name="Sierro N."/>
            <person name="Battey J.N."/>
            <person name="Ouadi S."/>
            <person name="Bovet L."/>
            <person name="Goepfert S."/>
            <person name="Bakaher N."/>
            <person name="Peitsch M.C."/>
            <person name="Ivanov N.V."/>
        </authorList>
    </citation>
    <scope>NUCLEOTIDE SEQUENCE [LARGE SCALE GENOMIC DNA]</scope>
</reference>
<comment type="similarity">
    <text evidence="4">Belongs to the glycosyl hydrolase 100 family.</text>
</comment>
<keyword evidence="1 4" id="KW-0378">Hydrolase</keyword>
<name>A0A1U7YL09_NICSY</name>
<dbReference type="RefSeq" id="XP_009803808.1">
    <property type="nucleotide sequence ID" value="XM_009805506.1"/>
</dbReference>
<accession>A0A1U7YL09</accession>
<sequence length="234" mass="26565">MPLVFSRIDKEAWIGDYCVNIQVDNQLSRQPGDSKTNTNDFTGSKNNIVEKIGLTKDSEWAIRRGCFTSYGLFYSGTITMLAPNDREMAFLSDIANAQTAKKSTKAYRASFYRVYNNSTNAVEIAWLAQYAYYDHAACPFKEGIFLVNISPAHMNFRPFLVDNFIVIFSSLVTPAQVTAVMDLIEEHWEEWFGEMPLKITHPTLKVHEWRIVTGFDKKIQAGVTLLVNLGRVSV</sequence>
<keyword evidence="5" id="KW-1185">Reference proteome</keyword>
<organism evidence="5 6">
    <name type="scientific">Nicotiana sylvestris</name>
    <name type="common">Wood tobacco</name>
    <name type="synonym">South American tobacco</name>
    <dbReference type="NCBI Taxonomy" id="4096"/>
    <lineage>
        <taxon>Eukaryota</taxon>
        <taxon>Viridiplantae</taxon>
        <taxon>Streptophyta</taxon>
        <taxon>Embryophyta</taxon>
        <taxon>Tracheophyta</taxon>
        <taxon>Spermatophyta</taxon>
        <taxon>Magnoliopsida</taxon>
        <taxon>eudicotyledons</taxon>
        <taxon>Gunneridae</taxon>
        <taxon>Pentapetalae</taxon>
        <taxon>asterids</taxon>
        <taxon>lamiids</taxon>
        <taxon>Solanales</taxon>
        <taxon>Solanaceae</taxon>
        <taxon>Nicotianoideae</taxon>
        <taxon>Nicotianeae</taxon>
        <taxon>Nicotiana</taxon>
    </lineage>
</organism>